<evidence type="ECO:0000313" key="3">
    <source>
        <dbReference type="Proteomes" id="UP001359559"/>
    </source>
</evidence>
<evidence type="ECO:0000256" key="1">
    <source>
        <dbReference type="SAM" id="MobiDB-lite"/>
    </source>
</evidence>
<feature type="region of interest" description="Disordered" evidence="1">
    <location>
        <begin position="1"/>
        <end position="45"/>
    </location>
</feature>
<dbReference type="AlphaFoldDB" id="A0AAN9PG61"/>
<keyword evidence="3" id="KW-1185">Reference proteome</keyword>
<protein>
    <submittedName>
        <fullName evidence="2">Uncharacterized protein</fullName>
    </submittedName>
</protein>
<comment type="caution">
    <text evidence="2">The sequence shown here is derived from an EMBL/GenBank/DDBJ whole genome shotgun (WGS) entry which is preliminary data.</text>
</comment>
<reference evidence="2 3" key="1">
    <citation type="submission" date="2024-01" db="EMBL/GenBank/DDBJ databases">
        <title>The genomes of 5 underutilized Papilionoideae crops provide insights into root nodulation and disease resistance.</title>
        <authorList>
            <person name="Yuan L."/>
        </authorList>
    </citation>
    <scope>NUCLEOTIDE SEQUENCE [LARGE SCALE GENOMIC DNA]</scope>
    <source>
        <strain evidence="2">LY-2023</strain>
        <tissue evidence="2">Leaf</tissue>
    </source>
</reference>
<gene>
    <name evidence="2" type="ORF">RJT34_18729</name>
</gene>
<proteinExistence type="predicted"/>
<feature type="region of interest" description="Disordered" evidence="1">
    <location>
        <begin position="58"/>
        <end position="118"/>
    </location>
</feature>
<feature type="compositionally biased region" description="Low complexity" evidence="1">
    <location>
        <begin position="58"/>
        <end position="67"/>
    </location>
</feature>
<feature type="compositionally biased region" description="Low complexity" evidence="1">
    <location>
        <begin position="74"/>
        <end position="118"/>
    </location>
</feature>
<sequence>MPNTHSRTSISRTGEKPLFTFNSSSLSPHSKALTPPPPPYHLSRLSLLPRSHRLLLPRNQSLASSSASPPPFPLASSPASSLTASPNTSTPPLSTSPSLTSPSVSPPTSTTSSPRFSVTPPCFSTIPDAASSLSSSDWVTSLAATCFT</sequence>
<dbReference type="EMBL" id="JAYKXN010000004">
    <property type="protein sequence ID" value="KAK7295817.1"/>
    <property type="molecule type" value="Genomic_DNA"/>
</dbReference>
<feature type="compositionally biased region" description="Polar residues" evidence="1">
    <location>
        <begin position="1"/>
        <end position="12"/>
    </location>
</feature>
<accession>A0AAN9PG61</accession>
<evidence type="ECO:0000313" key="2">
    <source>
        <dbReference type="EMBL" id="KAK7295817.1"/>
    </source>
</evidence>
<dbReference type="Proteomes" id="UP001359559">
    <property type="component" value="Unassembled WGS sequence"/>
</dbReference>
<organism evidence="2 3">
    <name type="scientific">Clitoria ternatea</name>
    <name type="common">Butterfly pea</name>
    <dbReference type="NCBI Taxonomy" id="43366"/>
    <lineage>
        <taxon>Eukaryota</taxon>
        <taxon>Viridiplantae</taxon>
        <taxon>Streptophyta</taxon>
        <taxon>Embryophyta</taxon>
        <taxon>Tracheophyta</taxon>
        <taxon>Spermatophyta</taxon>
        <taxon>Magnoliopsida</taxon>
        <taxon>eudicotyledons</taxon>
        <taxon>Gunneridae</taxon>
        <taxon>Pentapetalae</taxon>
        <taxon>rosids</taxon>
        <taxon>fabids</taxon>
        <taxon>Fabales</taxon>
        <taxon>Fabaceae</taxon>
        <taxon>Papilionoideae</taxon>
        <taxon>50 kb inversion clade</taxon>
        <taxon>NPAAA clade</taxon>
        <taxon>indigoferoid/millettioid clade</taxon>
        <taxon>Phaseoleae</taxon>
        <taxon>Clitoria</taxon>
    </lineage>
</organism>
<name>A0AAN9PG61_CLITE</name>